<sequence length="161" mass="17659">MARKDEHSTWLEGPQVPGQYDDPSNPSSYRGERLGLPEAGPGSLARLGSRMGAFLIDWLICYAIAFFLTPVTPRSIPISTAVLVLFFVWRTVTVWLFAQSPGHAVVGIGVARVDRPDERVGLLRAVVRALLSLIVFPPLIQDTDGRGIHDRLTGSAVIRTR</sequence>
<accession>A0A3R8R2I0</accession>
<dbReference type="PANTHER" id="PTHR36115:SF6">
    <property type="entry name" value="PROLINE-RICH ANTIGEN HOMOLOG"/>
    <property type="match status" value="1"/>
</dbReference>
<keyword evidence="5 7" id="KW-0472">Membrane</keyword>
<evidence type="ECO:0000256" key="7">
    <source>
        <dbReference type="SAM" id="Phobius"/>
    </source>
</evidence>
<feature type="region of interest" description="Disordered" evidence="6">
    <location>
        <begin position="1"/>
        <end position="32"/>
    </location>
</feature>
<evidence type="ECO:0000313" key="10">
    <source>
        <dbReference type="Proteomes" id="UP000276526"/>
    </source>
</evidence>
<dbReference type="InterPro" id="IPR016795">
    <property type="entry name" value="UCP021697"/>
</dbReference>
<dbReference type="GO" id="GO:0005886">
    <property type="term" value="C:plasma membrane"/>
    <property type="evidence" value="ECO:0007669"/>
    <property type="project" value="UniProtKB-SubCell"/>
</dbReference>
<organism evidence="9 10">
    <name type="scientific">Corynebacterium bovis</name>
    <dbReference type="NCBI Taxonomy" id="36808"/>
    <lineage>
        <taxon>Bacteria</taxon>
        <taxon>Bacillati</taxon>
        <taxon>Actinomycetota</taxon>
        <taxon>Actinomycetes</taxon>
        <taxon>Mycobacteriales</taxon>
        <taxon>Corynebacteriaceae</taxon>
        <taxon>Corynebacterium</taxon>
    </lineage>
</organism>
<proteinExistence type="predicted"/>
<comment type="subcellular location">
    <subcellularLocation>
        <location evidence="1">Cell membrane</location>
        <topology evidence="1">Multi-pass membrane protein</topology>
    </subcellularLocation>
</comment>
<evidence type="ECO:0000256" key="1">
    <source>
        <dbReference type="ARBA" id="ARBA00004651"/>
    </source>
</evidence>
<keyword evidence="2" id="KW-1003">Cell membrane</keyword>
<evidence type="ECO:0000256" key="5">
    <source>
        <dbReference type="ARBA" id="ARBA00023136"/>
    </source>
</evidence>
<keyword evidence="3 7" id="KW-0812">Transmembrane</keyword>
<dbReference type="RefSeq" id="WP_125172816.1">
    <property type="nucleotide sequence ID" value="NZ_JAPJOD010000160.1"/>
</dbReference>
<dbReference type="EMBL" id="PQNK01000005">
    <property type="protein sequence ID" value="RRO86976.1"/>
    <property type="molecule type" value="Genomic_DNA"/>
</dbReference>
<evidence type="ECO:0000256" key="3">
    <source>
        <dbReference type="ARBA" id="ARBA00022692"/>
    </source>
</evidence>
<feature type="transmembrane region" description="Helical" evidence="7">
    <location>
        <begin position="78"/>
        <end position="98"/>
    </location>
</feature>
<evidence type="ECO:0000256" key="4">
    <source>
        <dbReference type="ARBA" id="ARBA00022989"/>
    </source>
</evidence>
<name>A0A3R8R2I0_9CORY</name>
<dbReference type="PIRSF" id="PIRSF021697">
    <property type="entry name" value="UCP021697"/>
    <property type="match status" value="1"/>
</dbReference>
<dbReference type="Pfam" id="PF06271">
    <property type="entry name" value="RDD"/>
    <property type="match status" value="1"/>
</dbReference>
<evidence type="ECO:0000313" key="9">
    <source>
        <dbReference type="EMBL" id="RRO86976.1"/>
    </source>
</evidence>
<reference evidence="9 10" key="1">
    <citation type="submission" date="2018-01" db="EMBL/GenBank/DDBJ databases">
        <title>Twenty Corynebacterium bovis Genomes.</title>
        <authorList>
            <person name="Gulvik C.A."/>
        </authorList>
    </citation>
    <scope>NUCLEOTIDE SEQUENCE [LARGE SCALE GENOMIC DNA]</scope>
    <source>
        <strain evidence="9 10">F6900</strain>
    </source>
</reference>
<feature type="transmembrane region" description="Helical" evidence="7">
    <location>
        <begin position="53"/>
        <end position="72"/>
    </location>
</feature>
<dbReference type="InterPro" id="IPR010432">
    <property type="entry name" value="RDD"/>
</dbReference>
<keyword evidence="4 7" id="KW-1133">Transmembrane helix</keyword>
<dbReference type="Proteomes" id="UP000276526">
    <property type="component" value="Unassembled WGS sequence"/>
</dbReference>
<comment type="caution">
    <text evidence="9">The sequence shown here is derived from an EMBL/GenBank/DDBJ whole genome shotgun (WGS) entry which is preliminary data.</text>
</comment>
<dbReference type="PANTHER" id="PTHR36115">
    <property type="entry name" value="PROLINE-RICH ANTIGEN HOMOLOG-RELATED"/>
    <property type="match status" value="1"/>
</dbReference>
<protein>
    <recommendedName>
        <fullName evidence="8">RDD domain-containing protein</fullName>
    </recommendedName>
</protein>
<feature type="domain" description="RDD" evidence="8">
    <location>
        <begin position="45"/>
        <end position="139"/>
    </location>
</feature>
<dbReference type="InterPro" id="IPR051791">
    <property type="entry name" value="Pra-immunoreactive"/>
</dbReference>
<gene>
    <name evidence="9" type="ORF">CXF48_03810</name>
</gene>
<dbReference type="AlphaFoldDB" id="A0A3R8R2I0"/>
<evidence type="ECO:0000259" key="8">
    <source>
        <dbReference type="Pfam" id="PF06271"/>
    </source>
</evidence>
<evidence type="ECO:0000256" key="2">
    <source>
        <dbReference type="ARBA" id="ARBA00022475"/>
    </source>
</evidence>
<evidence type="ECO:0000256" key="6">
    <source>
        <dbReference type="SAM" id="MobiDB-lite"/>
    </source>
</evidence>